<evidence type="ECO:0000256" key="2">
    <source>
        <dbReference type="ARBA" id="ARBA00012485"/>
    </source>
</evidence>
<dbReference type="GO" id="GO:0061630">
    <property type="term" value="F:ubiquitin protein ligase activity"/>
    <property type="evidence" value="ECO:0007669"/>
    <property type="project" value="UniProtKB-EC"/>
</dbReference>
<name>A0A6A4W2A1_AMPAM</name>
<accession>A0A6A4W2A1</accession>
<evidence type="ECO:0000256" key="6">
    <source>
        <dbReference type="SAM" id="MobiDB-lite"/>
    </source>
</evidence>
<dbReference type="FunFam" id="3.30.2160.10:FF:000002">
    <property type="entry name" value="Putative Ubiquitin-protein ligase E3C"/>
    <property type="match status" value="1"/>
</dbReference>
<feature type="active site" description="Glycyl thioester intermediate" evidence="5">
    <location>
        <position position="991"/>
    </location>
</feature>
<dbReference type="Pfam" id="PF00632">
    <property type="entry name" value="HECT"/>
    <property type="match status" value="1"/>
</dbReference>
<dbReference type="AlphaFoldDB" id="A0A6A4W2A1"/>
<dbReference type="Gene3D" id="3.90.1750.10">
    <property type="entry name" value="Hect, E3 ligase catalytic domains"/>
    <property type="match status" value="1"/>
</dbReference>
<feature type="region of interest" description="Disordered" evidence="6">
    <location>
        <begin position="332"/>
        <end position="353"/>
    </location>
</feature>
<keyword evidence="8" id="KW-0436">Ligase</keyword>
<dbReference type="OrthoDB" id="8068875at2759"/>
<dbReference type="PROSITE" id="PS50237">
    <property type="entry name" value="HECT"/>
    <property type="match status" value="1"/>
</dbReference>
<evidence type="ECO:0000256" key="1">
    <source>
        <dbReference type="ARBA" id="ARBA00000885"/>
    </source>
</evidence>
<dbReference type="SUPFAM" id="SSF56204">
    <property type="entry name" value="Hect, E3 ligase catalytic domain"/>
    <property type="match status" value="1"/>
</dbReference>
<dbReference type="GO" id="GO:0009966">
    <property type="term" value="P:regulation of signal transduction"/>
    <property type="evidence" value="ECO:0007669"/>
    <property type="project" value="UniProtKB-ARBA"/>
</dbReference>
<dbReference type="InterPro" id="IPR035983">
    <property type="entry name" value="Hect_E3_ubiquitin_ligase"/>
</dbReference>
<reference evidence="8 9" key="1">
    <citation type="submission" date="2019-07" db="EMBL/GenBank/DDBJ databases">
        <title>Draft genome assembly of a fouling barnacle, Amphibalanus amphitrite (Darwin, 1854): The first reference genome for Thecostraca.</title>
        <authorList>
            <person name="Kim W."/>
        </authorList>
    </citation>
    <scope>NUCLEOTIDE SEQUENCE [LARGE SCALE GENOMIC DNA]</scope>
    <source>
        <strain evidence="8">SNU_AA5</strain>
        <tissue evidence="8">Soma without cirri and trophi</tissue>
    </source>
</reference>
<evidence type="ECO:0000256" key="5">
    <source>
        <dbReference type="PROSITE-ProRule" id="PRU00104"/>
    </source>
</evidence>
<comment type="caution">
    <text evidence="8">The sequence shown here is derived from an EMBL/GenBank/DDBJ whole genome shotgun (WGS) entry which is preliminary data.</text>
</comment>
<protein>
    <recommendedName>
        <fullName evidence="2">HECT-type E3 ubiquitin transferase</fullName>
        <ecNumber evidence="2">2.3.2.26</ecNumber>
    </recommendedName>
</protein>
<evidence type="ECO:0000256" key="4">
    <source>
        <dbReference type="ARBA" id="ARBA00022786"/>
    </source>
</evidence>
<dbReference type="InterPro" id="IPR044611">
    <property type="entry name" value="E3A/B/C-like"/>
</dbReference>
<dbReference type="SMART" id="SM00119">
    <property type="entry name" value="HECTc"/>
    <property type="match status" value="1"/>
</dbReference>
<dbReference type="PROSITE" id="PS50096">
    <property type="entry name" value="IQ"/>
    <property type="match status" value="1"/>
</dbReference>
<keyword evidence="9" id="KW-1185">Reference proteome</keyword>
<proteinExistence type="predicted"/>
<comment type="catalytic activity">
    <reaction evidence="1">
        <text>S-ubiquitinyl-[E2 ubiquitin-conjugating enzyme]-L-cysteine + [acceptor protein]-L-lysine = [E2 ubiquitin-conjugating enzyme]-L-cysteine + N(6)-ubiquitinyl-[acceptor protein]-L-lysine.</text>
        <dbReference type="EC" id="2.3.2.26"/>
    </reaction>
</comment>
<dbReference type="EC" id="2.3.2.26" evidence="2"/>
<sequence length="1023" mass="114619">MYSFEGQFRRRPQVRLGGASGAERREQAIQRAQLERSRRAQTERHQLCAGRLQAFVRGCLGRARLRRRLREAFDAEWTAERAALSAAAAPDASLVRRLAARLCWFYRADEEDWRRLVALCQLLLRHAPLRDALAGSYPLSRLLLFCVQSLGGAADGGRSLAVPQRLLEVSLDGAAAAAHLQYLVPRSYFGHMRRLLEARVPPLEEDAVQAPVPQAAAVLLLLQQPLRLAQRPGPLSDVILAEFAGCFLQPRFSSQVRHWLLPALAADGAFPLARCLQVLSARRQQLPPSTWLLFSLLALGRDALDAQPAEVRLLYLELLDWASAHLRPRWSSERVDEDDSDDEMAAAESPEQRQEADTLEEALAVLDRPAHVQALRRLVDDAAPESGAVRALCGLCYHLISRERLALHKYRLLYTLAFSKSFLRRLWAVVEQCSSPASLFGERRSLLQTVAAGTDLPADERERLVPPLAAFCALFAHMLVTLQDGELVGAAPLFPLPQLVAMSAALRDVYLGLVQLAYPDLQPSVSSTYSSALRSVGVPAARPTDGEAAAHWTSLLRSVNALLWQLQSRDARLAFCPPGHWSERTQPLTAERIPEVVALFKADLQAFRPFAGPVRYSRDELEAGSPIVSSRDVRMMLLLRQLPFVFSFPQRVQLFQELIRQDKHGAQSELDHFMAGAGNAINCNIRRNYIYEDAFEKLSPDNEPSLKPRMRVKMFLSELLKTAFDPNRGFFRTTNNNQLYPNPQVELLVERPLDHYFFIGRVLGKAMYEQMLVELPLAAFFLTKLLGRHSDSVDIHYLDSLDPVMYKNLLYLTTYDGDVSELGLDFTVNVTELGESRIEELKPGGAGVAVTNANHIEYVHLVADFKLNRQIQRQCAALRRGLADVIPLEWLQLFDHRELQTLISGAAIPVDVADLRAHTKYSGGYSDDHPVIETFWRVAAGLTDRQKTQLLKFVTSCSRPPLLGFRELYPPLCIHSAGADDADRLPSASTCMNLLKLPEYRDEETLRSKLCYAIESEAGFELS</sequence>
<dbReference type="Proteomes" id="UP000440578">
    <property type="component" value="Unassembled WGS sequence"/>
</dbReference>
<evidence type="ECO:0000313" key="9">
    <source>
        <dbReference type="Proteomes" id="UP000440578"/>
    </source>
</evidence>
<feature type="compositionally biased region" description="Acidic residues" evidence="6">
    <location>
        <begin position="335"/>
        <end position="345"/>
    </location>
</feature>
<evidence type="ECO:0000313" key="8">
    <source>
        <dbReference type="EMBL" id="KAF0300565.1"/>
    </source>
</evidence>
<feature type="domain" description="HECT" evidence="7">
    <location>
        <begin position="695"/>
        <end position="1023"/>
    </location>
</feature>
<keyword evidence="4 5" id="KW-0833">Ubl conjugation pathway</keyword>
<evidence type="ECO:0000256" key="3">
    <source>
        <dbReference type="ARBA" id="ARBA00022679"/>
    </source>
</evidence>
<keyword evidence="3" id="KW-0808">Transferase</keyword>
<dbReference type="Gene3D" id="3.30.2410.10">
    <property type="entry name" value="Hect, E3 ligase catalytic domain"/>
    <property type="match status" value="1"/>
</dbReference>
<dbReference type="GO" id="GO:0006511">
    <property type="term" value="P:ubiquitin-dependent protein catabolic process"/>
    <property type="evidence" value="ECO:0007669"/>
    <property type="project" value="TreeGrafter"/>
</dbReference>
<dbReference type="PANTHER" id="PTHR45700:SF2">
    <property type="entry name" value="UBIQUITIN-PROTEIN LIGASE E3C"/>
    <property type="match status" value="1"/>
</dbReference>
<dbReference type="PANTHER" id="PTHR45700">
    <property type="entry name" value="UBIQUITIN-PROTEIN LIGASE E3C"/>
    <property type="match status" value="1"/>
</dbReference>
<dbReference type="EMBL" id="VIIS01001253">
    <property type="protein sequence ID" value="KAF0300565.1"/>
    <property type="molecule type" value="Genomic_DNA"/>
</dbReference>
<dbReference type="GO" id="GO:0016874">
    <property type="term" value="F:ligase activity"/>
    <property type="evidence" value="ECO:0007669"/>
    <property type="project" value="UniProtKB-KW"/>
</dbReference>
<dbReference type="Gene3D" id="3.30.2160.10">
    <property type="entry name" value="Hect, E3 ligase catalytic domain"/>
    <property type="match status" value="1"/>
</dbReference>
<gene>
    <name evidence="8" type="primary">UBE3C</name>
    <name evidence="8" type="ORF">FJT64_026966</name>
</gene>
<organism evidence="8 9">
    <name type="scientific">Amphibalanus amphitrite</name>
    <name type="common">Striped barnacle</name>
    <name type="synonym">Balanus amphitrite</name>
    <dbReference type="NCBI Taxonomy" id="1232801"/>
    <lineage>
        <taxon>Eukaryota</taxon>
        <taxon>Metazoa</taxon>
        <taxon>Ecdysozoa</taxon>
        <taxon>Arthropoda</taxon>
        <taxon>Crustacea</taxon>
        <taxon>Multicrustacea</taxon>
        <taxon>Cirripedia</taxon>
        <taxon>Thoracica</taxon>
        <taxon>Thoracicalcarea</taxon>
        <taxon>Balanomorpha</taxon>
        <taxon>Balanoidea</taxon>
        <taxon>Balanidae</taxon>
        <taxon>Amphibalaninae</taxon>
        <taxon>Amphibalanus</taxon>
    </lineage>
</organism>
<dbReference type="FunFam" id="3.30.2410.10:FF:000011">
    <property type="entry name" value="Putative Ubiquitin-protein ligase E3C"/>
    <property type="match status" value="1"/>
</dbReference>
<dbReference type="InterPro" id="IPR000569">
    <property type="entry name" value="HECT_dom"/>
</dbReference>
<evidence type="ECO:0000259" key="7">
    <source>
        <dbReference type="PROSITE" id="PS50237"/>
    </source>
</evidence>
<dbReference type="CDD" id="cd00078">
    <property type="entry name" value="HECTc"/>
    <property type="match status" value="1"/>
</dbReference>
<dbReference type="GO" id="GO:0000209">
    <property type="term" value="P:protein polyubiquitination"/>
    <property type="evidence" value="ECO:0007669"/>
    <property type="project" value="InterPro"/>
</dbReference>